<dbReference type="EMBL" id="QVJI01000028">
    <property type="protein sequence ID" value="RFN62306.1"/>
    <property type="molecule type" value="Genomic_DNA"/>
</dbReference>
<dbReference type="KEGG" id="hix:NTHI723_00148"/>
<evidence type="ECO:0000313" key="1">
    <source>
        <dbReference type="EMBL" id="CAH0449515.1"/>
    </source>
</evidence>
<name>A0A2S9S8N6_HAEIF</name>
<proteinExistence type="predicted"/>
<protein>
    <recommendedName>
        <fullName evidence="4">ATP-binding protein</fullName>
    </recommendedName>
</protein>
<evidence type="ECO:0000313" key="2">
    <source>
        <dbReference type="EMBL" id="RFN62306.1"/>
    </source>
</evidence>
<dbReference type="RefSeq" id="WP_011272604.1">
    <property type="nucleotide sequence ID" value="NZ_AP018764.1"/>
</dbReference>
<dbReference type="KEGG" id="hih:NF38_06955"/>
<dbReference type="KEGG" id="hiw:NTHI477_00230"/>
<dbReference type="GeneID" id="93220443"/>
<dbReference type="InterPro" id="IPR036890">
    <property type="entry name" value="HATPase_C_sf"/>
</dbReference>
<dbReference type="SUPFAM" id="SSF55874">
    <property type="entry name" value="ATPase domain of HSP90 chaperone/DNA topoisomerase II/histidine kinase"/>
    <property type="match status" value="1"/>
</dbReference>
<evidence type="ECO:0000313" key="3">
    <source>
        <dbReference type="Proteomes" id="UP000837924"/>
    </source>
</evidence>
<organism evidence="2">
    <name type="scientific">Haemophilus influenzae</name>
    <dbReference type="NCBI Taxonomy" id="727"/>
    <lineage>
        <taxon>Bacteria</taxon>
        <taxon>Pseudomonadati</taxon>
        <taxon>Pseudomonadota</taxon>
        <taxon>Gammaproteobacteria</taxon>
        <taxon>Pasteurellales</taxon>
        <taxon>Pasteurellaceae</taxon>
        <taxon>Haemophilus</taxon>
    </lineage>
</organism>
<evidence type="ECO:0008006" key="4">
    <source>
        <dbReference type="Google" id="ProtNLM"/>
    </source>
</evidence>
<dbReference type="AlphaFoldDB" id="A0A2S9S8N6"/>
<accession>A0A2S9S8N6</accession>
<reference evidence="1" key="3">
    <citation type="submission" date="2024-01" db="EMBL/GenBank/DDBJ databases">
        <authorList>
            <person name="Riesbeck K."/>
        </authorList>
    </citation>
    <scope>NUCLEOTIDE SEQUENCE</scope>
    <source>
        <strain evidence="1">KR271</strain>
    </source>
</reference>
<dbReference type="Proteomes" id="UP000837924">
    <property type="component" value="Chromosome"/>
</dbReference>
<dbReference type="EMBL" id="OV040584">
    <property type="protein sequence ID" value="CAH0449515.1"/>
    <property type="molecule type" value="Genomic_DNA"/>
</dbReference>
<reference evidence="2" key="1">
    <citation type="submission" date="2018-08" db="EMBL/GenBank/DDBJ databases">
        <title>Antagonistic pleiotropy in the bifunctional surface protein FadL/P1 during adaptation of Haemophilus influenzae to chronic lung infection associated with COPD.</title>
        <authorList>
            <person name="Moleres J."/>
            <person name="Ehrlich R."/>
        </authorList>
    </citation>
    <scope>NUCLEOTIDE SEQUENCE [LARGE SCALE GENOMIC DNA]</scope>
    <source>
        <strain evidence="2">P668-6062</strain>
    </source>
</reference>
<reference evidence="3" key="2">
    <citation type="submission" date="2021-11" db="EMBL/GenBank/DDBJ databases">
        <authorList>
            <person name="Riesbeck K."/>
        </authorList>
    </citation>
    <scope>NUCLEOTIDE SEQUENCE [LARGE SCALE GENOMIC DNA]</scope>
</reference>
<sequence length="359" mass="41142">MDIRLWRSIVRQRTLRALTSKEKKIRQRGGKPKYKHLAHKSFNLFEVIAPYKIILAKEIGYEFVAFKEELEEKAKLAARSRSRLKLNFRDTDIIDAAACSVLIAVLDTIKSQYRTLKFQIVRPKSKPADHRKHIPYDVDAIFCHIGLYKSLGFNYTSSSSQENVKCWHYVYSDSADGEITKPLLDELKSMGVKGIYPSYIEAIANAVEHAYAQNIYSEREFPIKRWWMLLAILEGKLSLFVCDLGHGIPNTLEKTQKANVLSAIWNRLKQLGKPTKDCLYIKASTLIKETRTGLGHRGKGGSDIRAFIDKTPGSRLIIRSNRGMYVYNGKDKPDLTKESRYSINGTVVQWNIPLQEIKE</sequence>
<gene>
    <name evidence="2" type="ORF">CH627_09950</name>
    <name evidence="1" type="ORF">KRLU271_LOCUS1271</name>
</gene>